<gene>
    <name evidence="5" type="ORF">Scep_005450</name>
</gene>
<evidence type="ECO:0000256" key="3">
    <source>
        <dbReference type="SAM" id="MobiDB-lite"/>
    </source>
</evidence>
<proteinExistence type="predicted"/>
<sequence>MGNSSLRQLLRFICHALRWDYAVFWKLNHQSEMLLSWEDGYCHLSALSKSRDVMLNNACISERALSSPKSHSHSSDGMSLAFASMSCLRYSLGEGFVGRVASTGKDCWISVDDWSTELLSDYSEEWQLQFAAGIKTILLVPVVPIGVVQLGSLEKVAQDLSLVALVKDIVNNLLSVQEVFTSSSSHEDLNDLSLFSERTFLEDLPESSSVTTLDTQSRLTTDDNVLELFDKQMNKEELLATTLDIMSQLTGEDIFQVQGSNVSCPRDALLGPPDGGLMSASQSKYSKEMEIDMPNHACGMDMKFGPKDHMNSHPTKDATGEETSETDSLNFLNFPPGSELHKALGYSCYDYLWDTSAFVEDLFGGSGLYHPDPTDETSISESKGWFLKDGEVNNLLGAVVANMNDASANGSNNLQSPKTSSEQFAASCQTESPSVCNVLGGRDSSPLSNDSSSCAPQNGELFSSSTLEHKTSKFMDEKQQRMGLGHIQPRKGARPSHISKKKGRLDGQKPRPRDRQMIQDRVKELRELVPNGAKCSIDALLHKTIKHMLFLRSATGRAEKLKKRIYPKRGGATNHKLLESHGHRHNGVTWAYELGSDDGEFPIIARDLDQPGHMLIEMLCEDYGLFLDITLVIRRLKLSILKGVMEKRSDKTWAHFIVEASKGFQRTDIFWPLMQLLKRNYPRAKVF</sequence>
<dbReference type="PANTHER" id="PTHR46196:SF3">
    <property type="entry name" value="TRANSCRIPTION FACTOR LHW-LIKE ISOFORM X1"/>
    <property type="match status" value="1"/>
</dbReference>
<dbReference type="InterPro" id="IPR043561">
    <property type="entry name" value="LHW-like"/>
</dbReference>
<dbReference type="PROSITE" id="PS50888">
    <property type="entry name" value="BHLH"/>
    <property type="match status" value="1"/>
</dbReference>
<dbReference type="Gene3D" id="3.30.450.40">
    <property type="match status" value="1"/>
</dbReference>
<dbReference type="InterPro" id="IPR011598">
    <property type="entry name" value="bHLH_dom"/>
</dbReference>
<comment type="caution">
    <text evidence="5">The sequence shown here is derived from an EMBL/GenBank/DDBJ whole genome shotgun (WGS) entry which is preliminary data.</text>
</comment>
<accession>A0AAP0Q038</accession>
<evidence type="ECO:0000256" key="1">
    <source>
        <dbReference type="ARBA" id="ARBA00023015"/>
    </source>
</evidence>
<dbReference type="GO" id="GO:0046983">
    <property type="term" value="F:protein dimerization activity"/>
    <property type="evidence" value="ECO:0007669"/>
    <property type="project" value="InterPro"/>
</dbReference>
<reference evidence="5 6" key="1">
    <citation type="submission" date="2024-01" db="EMBL/GenBank/DDBJ databases">
        <title>Genome assemblies of Stephania.</title>
        <authorList>
            <person name="Yang L."/>
        </authorList>
    </citation>
    <scope>NUCLEOTIDE SEQUENCE [LARGE SCALE GENOMIC DNA]</scope>
    <source>
        <strain evidence="5">JXDWG</strain>
        <tissue evidence="5">Leaf</tissue>
    </source>
</reference>
<feature type="region of interest" description="Disordered" evidence="3">
    <location>
        <begin position="437"/>
        <end position="468"/>
    </location>
</feature>
<dbReference type="AlphaFoldDB" id="A0AAP0Q038"/>
<organism evidence="5 6">
    <name type="scientific">Stephania cephalantha</name>
    <dbReference type="NCBI Taxonomy" id="152367"/>
    <lineage>
        <taxon>Eukaryota</taxon>
        <taxon>Viridiplantae</taxon>
        <taxon>Streptophyta</taxon>
        <taxon>Embryophyta</taxon>
        <taxon>Tracheophyta</taxon>
        <taxon>Spermatophyta</taxon>
        <taxon>Magnoliopsida</taxon>
        <taxon>Ranunculales</taxon>
        <taxon>Menispermaceae</taxon>
        <taxon>Menispermoideae</taxon>
        <taxon>Cissampelideae</taxon>
        <taxon>Stephania</taxon>
    </lineage>
</organism>
<name>A0AAP0Q038_9MAGN</name>
<evidence type="ECO:0000259" key="4">
    <source>
        <dbReference type="PROSITE" id="PS50888"/>
    </source>
</evidence>
<feature type="compositionally biased region" description="Basic residues" evidence="3">
    <location>
        <begin position="488"/>
        <end position="503"/>
    </location>
</feature>
<dbReference type="PANTHER" id="PTHR46196">
    <property type="entry name" value="TRANSCRIPTION FACTOR BHLH155-LIKE ISOFORM X1-RELATED"/>
    <property type="match status" value="1"/>
</dbReference>
<feature type="domain" description="BHLH" evidence="4">
    <location>
        <begin position="502"/>
        <end position="551"/>
    </location>
</feature>
<feature type="compositionally biased region" description="Low complexity" evidence="3">
    <location>
        <begin position="444"/>
        <end position="453"/>
    </location>
</feature>
<keyword evidence="6" id="KW-1185">Reference proteome</keyword>
<dbReference type="InterPro" id="IPR029016">
    <property type="entry name" value="GAF-like_dom_sf"/>
</dbReference>
<feature type="region of interest" description="Disordered" evidence="3">
    <location>
        <begin position="483"/>
        <end position="515"/>
    </location>
</feature>
<dbReference type="Proteomes" id="UP001419268">
    <property type="component" value="Unassembled WGS sequence"/>
</dbReference>
<dbReference type="Pfam" id="PF14215">
    <property type="entry name" value="bHLH-MYC_N"/>
    <property type="match status" value="1"/>
</dbReference>
<evidence type="ECO:0000313" key="6">
    <source>
        <dbReference type="Proteomes" id="UP001419268"/>
    </source>
</evidence>
<evidence type="ECO:0000313" key="5">
    <source>
        <dbReference type="EMBL" id="KAK9158876.1"/>
    </source>
</evidence>
<keyword evidence="1" id="KW-0805">Transcription regulation</keyword>
<dbReference type="Pfam" id="PF23176">
    <property type="entry name" value="bHLH_LHW"/>
    <property type="match status" value="1"/>
</dbReference>
<dbReference type="SUPFAM" id="SSF55781">
    <property type="entry name" value="GAF domain-like"/>
    <property type="match status" value="1"/>
</dbReference>
<feature type="compositionally biased region" description="Polar residues" evidence="3">
    <location>
        <begin position="454"/>
        <end position="466"/>
    </location>
</feature>
<dbReference type="GO" id="GO:0003700">
    <property type="term" value="F:DNA-binding transcription factor activity"/>
    <property type="evidence" value="ECO:0007669"/>
    <property type="project" value="InterPro"/>
</dbReference>
<dbReference type="EMBL" id="JBBNAG010000002">
    <property type="protein sequence ID" value="KAK9158876.1"/>
    <property type="molecule type" value="Genomic_DNA"/>
</dbReference>
<dbReference type="InterPro" id="IPR025610">
    <property type="entry name" value="MYC/MYB_N"/>
</dbReference>
<keyword evidence="2" id="KW-0804">Transcription</keyword>
<feature type="compositionally biased region" description="Basic and acidic residues" evidence="3">
    <location>
        <begin position="504"/>
        <end position="515"/>
    </location>
</feature>
<evidence type="ECO:0000256" key="2">
    <source>
        <dbReference type="ARBA" id="ARBA00023163"/>
    </source>
</evidence>
<protein>
    <recommendedName>
        <fullName evidence="4">BHLH domain-containing protein</fullName>
    </recommendedName>
</protein>